<evidence type="ECO:0000256" key="2">
    <source>
        <dbReference type="SAM" id="Phobius"/>
    </source>
</evidence>
<accession>A0A936YVJ9</accession>
<keyword evidence="2" id="KW-1133">Transmembrane helix</keyword>
<feature type="transmembrane region" description="Helical" evidence="2">
    <location>
        <begin position="12"/>
        <end position="32"/>
    </location>
</feature>
<organism evidence="3 4">
    <name type="scientific">Rhizobium setariae</name>
    <dbReference type="NCBI Taxonomy" id="2801340"/>
    <lineage>
        <taxon>Bacteria</taxon>
        <taxon>Pseudomonadati</taxon>
        <taxon>Pseudomonadota</taxon>
        <taxon>Alphaproteobacteria</taxon>
        <taxon>Hyphomicrobiales</taxon>
        <taxon>Rhizobiaceae</taxon>
        <taxon>Rhizobium/Agrobacterium group</taxon>
        <taxon>Rhizobium</taxon>
    </lineage>
</organism>
<comment type="caution">
    <text evidence="3">The sequence shown here is derived from an EMBL/GenBank/DDBJ whole genome shotgun (WGS) entry which is preliminary data.</text>
</comment>
<dbReference type="EC" id="1.3.99.-" evidence="1"/>
<dbReference type="GO" id="GO:0046872">
    <property type="term" value="F:metal ion binding"/>
    <property type="evidence" value="ECO:0007669"/>
    <property type="project" value="UniProtKB-UniRule"/>
</dbReference>
<dbReference type="AlphaFoldDB" id="A0A936YVJ9"/>
<keyword evidence="1 2" id="KW-0472">Membrane</keyword>
<dbReference type="PIRSF" id="PIRSF004638">
    <property type="entry name" value="UCP004638"/>
    <property type="match status" value="1"/>
</dbReference>
<dbReference type="EMBL" id="JAEQNC010000014">
    <property type="protein sequence ID" value="MBL0374536.1"/>
    <property type="molecule type" value="Genomic_DNA"/>
</dbReference>
<dbReference type="GO" id="GO:0070818">
    <property type="term" value="F:protoporphyrinogen oxidase activity"/>
    <property type="evidence" value="ECO:0007669"/>
    <property type="project" value="UniProtKB-UniRule"/>
</dbReference>
<keyword evidence="1" id="KW-0349">Heme</keyword>
<dbReference type="RefSeq" id="WP_201663087.1">
    <property type="nucleotide sequence ID" value="NZ_JAEQNC010000014.1"/>
</dbReference>
<protein>
    <recommendedName>
        <fullName evidence="1">Protoporphyrinogen IX oxidase</fullName>
        <ecNumber evidence="1">1.3.99.-</ecNumber>
    </recommendedName>
</protein>
<dbReference type="InterPro" id="IPR005265">
    <property type="entry name" value="HemJ-like"/>
</dbReference>
<keyword evidence="4" id="KW-1185">Reference proteome</keyword>
<feature type="transmembrane region" description="Helical" evidence="2">
    <location>
        <begin position="53"/>
        <end position="75"/>
    </location>
</feature>
<keyword evidence="1" id="KW-0479">Metal-binding</keyword>
<comment type="similarity">
    <text evidence="1">Belongs to the HemJ family.</text>
</comment>
<dbReference type="GO" id="GO:0005886">
    <property type="term" value="C:plasma membrane"/>
    <property type="evidence" value="ECO:0007669"/>
    <property type="project" value="UniProtKB-UniRule"/>
</dbReference>
<comment type="catalytic activity">
    <reaction evidence="1">
        <text>protoporphyrinogen IX + 3 A = protoporphyrin IX + 3 AH2</text>
        <dbReference type="Rhea" id="RHEA:62000"/>
        <dbReference type="ChEBI" id="CHEBI:13193"/>
        <dbReference type="ChEBI" id="CHEBI:17499"/>
        <dbReference type="ChEBI" id="CHEBI:57306"/>
        <dbReference type="ChEBI" id="CHEBI:57307"/>
    </reaction>
</comment>
<feature type="transmembrane region" description="Helical" evidence="2">
    <location>
        <begin position="81"/>
        <end position="102"/>
    </location>
</feature>
<evidence type="ECO:0000256" key="1">
    <source>
        <dbReference type="PIRNR" id="PIRNR004638"/>
    </source>
</evidence>
<keyword evidence="2" id="KW-0812">Transmembrane</keyword>
<keyword evidence="1" id="KW-0408">Iron</keyword>
<reference evidence="3" key="1">
    <citation type="submission" date="2021-01" db="EMBL/GenBank/DDBJ databases">
        <title>Rhizobium sp. strain KVB221 16S ribosomal RNA gene Genome sequencing and assembly.</title>
        <authorList>
            <person name="Kang M."/>
        </authorList>
    </citation>
    <scope>NUCLEOTIDE SEQUENCE</scope>
    <source>
        <strain evidence="3">KVB221</strain>
    </source>
</reference>
<name>A0A936YVJ9_9HYPH</name>
<dbReference type="Proteomes" id="UP000633219">
    <property type="component" value="Unassembled WGS sequence"/>
</dbReference>
<dbReference type="Pfam" id="PF03653">
    <property type="entry name" value="UPF0093"/>
    <property type="match status" value="1"/>
</dbReference>
<sequence>MDYFFWLKAAHLVAVFIFIGGMILNGFLLRYLRPGVQQLDAVISAARFWNGPIIGFALLLVWVLGLTLAYLASYFAAPWLMAKMALVFLLSGIHGAQAAAFRKMQQIPAQPVSAFLRNSALVTMIFVAAIVLLVILQPF</sequence>
<evidence type="ECO:0000313" key="3">
    <source>
        <dbReference type="EMBL" id="MBL0374536.1"/>
    </source>
</evidence>
<evidence type="ECO:0000313" key="4">
    <source>
        <dbReference type="Proteomes" id="UP000633219"/>
    </source>
</evidence>
<keyword evidence="1" id="KW-1003">Cell membrane</keyword>
<comment type="function">
    <text evidence="1">Catalyzes the oxidation of protoporphyrinogen IX to protoporphyrin IX.</text>
</comment>
<gene>
    <name evidence="3" type="ORF">JJB09_21205</name>
</gene>
<dbReference type="GO" id="GO:0006782">
    <property type="term" value="P:protoporphyrinogen IX biosynthetic process"/>
    <property type="evidence" value="ECO:0007669"/>
    <property type="project" value="UniProtKB-UniRule"/>
</dbReference>
<feature type="transmembrane region" description="Helical" evidence="2">
    <location>
        <begin position="114"/>
        <end position="136"/>
    </location>
</feature>
<comment type="pathway">
    <text evidence="1">Porphyrin-containing compound metabolism; protoporphyrin-IX biosynthesis; protoporphyrin-IX from protoporphyrinogen-IX: step 1/1.</text>
</comment>
<comment type="cofactor">
    <cofactor evidence="1">
        <name>heme b</name>
        <dbReference type="ChEBI" id="CHEBI:60344"/>
    </cofactor>
    <text evidence="1">Binds 1 heme b (iron(II)-protoporphyrin IX) group per subunit.</text>
</comment>
<proteinExistence type="inferred from homology"/>